<dbReference type="AlphaFoldDB" id="W7QBX4"/>
<proteinExistence type="predicted"/>
<sequence length="78" mass="9357">AALWGRIIGRKEVPSTLFLKFFQIKFRSLIIHTNEPKFTPCIDFFLTFFLFRSTKVKTNRLIYSVHTYMYFISNDNNL</sequence>
<gene>
    <name evidence="1" type="ORF">DS2_08770</name>
</gene>
<comment type="caution">
    <text evidence="1">The sequence shown here is derived from an EMBL/GenBank/DDBJ whole genome shotgun (WGS) entry which is preliminary data.</text>
</comment>
<name>W7QBX4_9ALTE</name>
<protein>
    <submittedName>
        <fullName evidence="1">Uncharacterized protein</fullName>
    </submittedName>
</protein>
<dbReference type="Proteomes" id="UP000019276">
    <property type="component" value="Unassembled WGS sequence"/>
</dbReference>
<accession>W7QBX4</accession>
<evidence type="ECO:0000313" key="2">
    <source>
        <dbReference type="Proteomes" id="UP000019276"/>
    </source>
</evidence>
<evidence type="ECO:0000313" key="1">
    <source>
        <dbReference type="EMBL" id="EWH10354.1"/>
    </source>
</evidence>
<dbReference type="EMBL" id="ARZY01000013">
    <property type="protein sequence ID" value="EWH10354.1"/>
    <property type="molecule type" value="Genomic_DNA"/>
</dbReference>
<organism evidence="1 2">
    <name type="scientific">Catenovulum agarivorans DS-2</name>
    <dbReference type="NCBI Taxonomy" id="1328313"/>
    <lineage>
        <taxon>Bacteria</taxon>
        <taxon>Pseudomonadati</taxon>
        <taxon>Pseudomonadota</taxon>
        <taxon>Gammaproteobacteria</taxon>
        <taxon>Alteromonadales</taxon>
        <taxon>Alteromonadaceae</taxon>
        <taxon>Catenovulum</taxon>
    </lineage>
</organism>
<feature type="non-terminal residue" evidence="1">
    <location>
        <position position="1"/>
    </location>
</feature>
<reference evidence="1 2" key="1">
    <citation type="journal article" date="2014" name="Genome Announc.">
        <title>Draft Genome Sequence of the Agar-Degrading Bacterium Catenovulum sp. Strain DS-2, Isolated from Intestines of Haliotis diversicolor.</title>
        <authorList>
            <person name="Shan D."/>
            <person name="Li X."/>
            <person name="Gu Z."/>
            <person name="Wei G."/>
            <person name="Gao Z."/>
            <person name="Shao Z."/>
        </authorList>
    </citation>
    <scope>NUCLEOTIDE SEQUENCE [LARGE SCALE GENOMIC DNA]</scope>
    <source>
        <strain evidence="1 2">DS-2</strain>
    </source>
</reference>
<keyword evidence="2" id="KW-1185">Reference proteome</keyword>